<proteinExistence type="inferred from homology"/>
<comment type="similarity">
    <text evidence="1">Belongs to the P-Pant transferase superfamily. Gsp/Sfp/HetI/AcpT family.</text>
</comment>
<dbReference type="GO" id="GO:0005829">
    <property type="term" value="C:cytosol"/>
    <property type="evidence" value="ECO:0007669"/>
    <property type="project" value="TreeGrafter"/>
</dbReference>
<organism evidence="4 5">
    <name type="scientific">Cryobacterium melibiosiphilum</name>
    <dbReference type="NCBI Taxonomy" id="995039"/>
    <lineage>
        <taxon>Bacteria</taxon>
        <taxon>Bacillati</taxon>
        <taxon>Actinomycetota</taxon>
        <taxon>Actinomycetes</taxon>
        <taxon>Micrococcales</taxon>
        <taxon>Microbacteriaceae</taxon>
        <taxon>Cryobacterium</taxon>
    </lineage>
</organism>
<comment type="caution">
    <text evidence="4">The sequence shown here is derived from an EMBL/GenBank/DDBJ whole genome shotgun (WGS) entry which is preliminary data.</text>
</comment>
<evidence type="ECO:0000256" key="2">
    <source>
        <dbReference type="ARBA" id="ARBA00022679"/>
    </source>
</evidence>
<dbReference type="GO" id="GO:0019878">
    <property type="term" value="P:lysine biosynthetic process via aminoadipic acid"/>
    <property type="evidence" value="ECO:0007669"/>
    <property type="project" value="TreeGrafter"/>
</dbReference>
<dbReference type="Proteomes" id="UP000272015">
    <property type="component" value="Unassembled WGS sequence"/>
</dbReference>
<feature type="domain" description="4'-phosphopantetheinyl transferase" evidence="3">
    <location>
        <begin position="128"/>
        <end position="194"/>
    </location>
</feature>
<sequence>MFRPFEDAPHGAATTVVASSGFSMVMPVELVVARTDLIDAATFLRLRAGLPADRRERCDAYYVEHDRHASALTFALLQWLWQERHGAGPMPHVERAANGKPRFVGAAGFEFNLSHDARACVCAVASVPIGVDVQSRVSFDDALFERIAAPAELALRERFRRLGDLAWLWSRKEAVVKQSGVGLRAPLQSIDALTESGLVSFAVDGIDAVISVSVDGAVNDGFLGCCRVRLIEPIKPVNEMMSSVVWRERVLLPVPLQAAGL</sequence>
<evidence type="ECO:0000313" key="4">
    <source>
        <dbReference type="EMBL" id="RJT89953.1"/>
    </source>
</evidence>
<evidence type="ECO:0000259" key="3">
    <source>
        <dbReference type="Pfam" id="PF01648"/>
    </source>
</evidence>
<evidence type="ECO:0000313" key="5">
    <source>
        <dbReference type="Proteomes" id="UP000272015"/>
    </source>
</evidence>
<dbReference type="InterPro" id="IPR008278">
    <property type="entry name" value="4-PPantetheinyl_Trfase_dom"/>
</dbReference>
<dbReference type="InterPro" id="IPR037143">
    <property type="entry name" value="4-PPantetheinyl_Trfase_dom_sf"/>
</dbReference>
<dbReference type="EMBL" id="QZVS01000066">
    <property type="protein sequence ID" value="RJT89953.1"/>
    <property type="molecule type" value="Genomic_DNA"/>
</dbReference>
<gene>
    <name evidence="4" type="ORF">D6T64_05145</name>
</gene>
<dbReference type="Pfam" id="PF01648">
    <property type="entry name" value="ACPS"/>
    <property type="match status" value="1"/>
</dbReference>
<dbReference type="PANTHER" id="PTHR12215">
    <property type="entry name" value="PHOSPHOPANTETHEINE TRANSFERASE"/>
    <property type="match status" value="1"/>
</dbReference>
<dbReference type="GO" id="GO:0000287">
    <property type="term" value="F:magnesium ion binding"/>
    <property type="evidence" value="ECO:0007669"/>
    <property type="project" value="InterPro"/>
</dbReference>
<name>A0A3A5MS80_9MICO</name>
<dbReference type="SUPFAM" id="SSF56214">
    <property type="entry name" value="4'-phosphopantetheinyl transferase"/>
    <property type="match status" value="2"/>
</dbReference>
<keyword evidence="2 4" id="KW-0808">Transferase</keyword>
<dbReference type="PANTHER" id="PTHR12215:SF10">
    <property type="entry name" value="L-AMINOADIPATE-SEMIALDEHYDE DEHYDROGENASE-PHOSPHOPANTETHEINYL TRANSFERASE"/>
    <property type="match status" value="1"/>
</dbReference>
<dbReference type="GO" id="GO:0008897">
    <property type="term" value="F:holo-[acyl-carrier-protein] synthase activity"/>
    <property type="evidence" value="ECO:0007669"/>
    <property type="project" value="InterPro"/>
</dbReference>
<dbReference type="InterPro" id="IPR050559">
    <property type="entry name" value="P-Pant_transferase_sf"/>
</dbReference>
<reference evidence="4 5" key="1">
    <citation type="submission" date="2018-09" db="EMBL/GenBank/DDBJ databases">
        <title>Novel species of Cryobacterium.</title>
        <authorList>
            <person name="Liu Q."/>
            <person name="Xin Y.-H."/>
        </authorList>
    </citation>
    <scope>NUCLEOTIDE SEQUENCE [LARGE SCALE GENOMIC DNA]</scope>
    <source>
        <strain evidence="4 5">Hh39</strain>
    </source>
</reference>
<protein>
    <submittedName>
        <fullName evidence="4">4'-phosphopantetheinyl transferase superfamily protein</fullName>
    </submittedName>
</protein>
<dbReference type="AlphaFoldDB" id="A0A3A5MS80"/>
<dbReference type="Gene3D" id="3.90.470.20">
    <property type="entry name" value="4'-phosphopantetheinyl transferase domain"/>
    <property type="match status" value="1"/>
</dbReference>
<accession>A0A3A5MS80</accession>
<evidence type="ECO:0000256" key="1">
    <source>
        <dbReference type="ARBA" id="ARBA00010990"/>
    </source>
</evidence>
<keyword evidence="5" id="KW-1185">Reference proteome</keyword>